<dbReference type="InterPro" id="IPR036188">
    <property type="entry name" value="FAD/NAD-bd_sf"/>
</dbReference>
<keyword evidence="4" id="KW-1185">Reference proteome</keyword>
<gene>
    <name evidence="3" type="ORF">GJA_898</name>
</gene>
<organism evidence="3 4">
    <name type="scientific">Janthinobacterium agaricidamnosum NBRC 102515 = DSM 9628</name>
    <dbReference type="NCBI Taxonomy" id="1349767"/>
    <lineage>
        <taxon>Bacteria</taxon>
        <taxon>Pseudomonadati</taxon>
        <taxon>Pseudomonadota</taxon>
        <taxon>Betaproteobacteria</taxon>
        <taxon>Burkholderiales</taxon>
        <taxon>Oxalobacteraceae</taxon>
        <taxon>Janthinobacterium</taxon>
    </lineage>
</organism>
<evidence type="ECO:0000313" key="4">
    <source>
        <dbReference type="Proteomes" id="UP000027604"/>
    </source>
</evidence>
<dbReference type="HOGENOM" id="CLU_015807_1_0_4"/>
<evidence type="ECO:0000259" key="2">
    <source>
        <dbReference type="Pfam" id="PF01266"/>
    </source>
</evidence>
<dbReference type="SUPFAM" id="SSF51905">
    <property type="entry name" value="FAD/NAD(P)-binding domain"/>
    <property type="match status" value="1"/>
</dbReference>
<sequence>MRILLLDTLQRTLLEQLLSANVLYRPDLTNKSSEILLATLIGSDIDAIVSRKPIAPDLLHAWAAARATQCYSVAVHVGRDAVRQQTKNEAKPAVAAADQSKAFSVSGLSESEAFTAAFAVLERASTLRIAPPLTENAGTRKPSGEQVVLLGAGIVNLITAHALLDAGYAVSLIDGGPDPRAAQPWTAYGCSRGGDDARMFTLSEMDNYNDKQASPEMNTLFKRSVADLGWNVHWNGTLAPAEKKWIEEFESIPIWLANRYNEDIFGFNRESLPMWEQWKADDPALFAASVLREDILRLYSDPLHYRAAVRRQIGIGAAKKMLTPAEIAAEHPGLADAVAGGHLAGAISAVGFTVNIHKFMHALLDRLEQRGASFAWHQRGQSLLFDQQRRVKGIRTSTMVVEAQHYVLSPGAYGDAILAGTRSQGKIHGVLGAWLRLPHTGPQLRQSLKLARKGHITEDSNVTLVTAEDGSDLLVIGSGYGHTGIDPRNIDEAQLHQIYQGLVDTARTYFPASYEAAIALGTLESSFKYCVRPWTSTGLGLFDQMPTSGGGRCITTGGHNTGGFAQSPSIAQAVVAALDGRHHPMHAAYHPQRAETFLSAIGHGAPSRRRDAEPALAG</sequence>
<protein>
    <submittedName>
        <fullName evidence="3">FAD dependent oxidoreductase family protein</fullName>
    </submittedName>
</protein>
<dbReference type="InterPro" id="IPR006076">
    <property type="entry name" value="FAD-dep_OxRdtase"/>
</dbReference>
<dbReference type="eggNOG" id="COG0665">
    <property type="taxonomic scope" value="Bacteria"/>
</dbReference>
<evidence type="ECO:0000313" key="3">
    <source>
        <dbReference type="EMBL" id="CDG81554.1"/>
    </source>
</evidence>
<name>W0UYC2_9BURK</name>
<dbReference type="Gene3D" id="3.30.9.10">
    <property type="entry name" value="D-Amino Acid Oxidase, subunit A, domain 2"/>
    <property type="match status" value="1"/>
</dbReference>
<dbReference type="PATRIC" id="fig|1349767.4.peg.2625"/>
<dbReference type="AlphaFoldDB" id="W0UYC2"/>
<dbReference type="KEGG" id="jag:GJA_898"/>
<dbReference type="EMBL" id="HG322949">
    <property type="protein sequence ID" value="CDG81554.1"/>
    <property type="molecule type" value="Genomic_DNA"/>
</dbReference>
<dbReference type="GO" id="GO:0005737">
    <property type="term" value="C:cytoplasm"/>
    <property type="evidence" value="ECO:0007669"/>
    <property type="project" value="TreeGrafter"/>
</dbReference>
<accession>W0UYC2</accession>
<dbReference type="Proteomes" id="UP000027604">
    <property type="component" value="Chromosome I"/>
</dbReference>
<dbReference type="Gene3D" id="3.50.50.60">
    <property type="entry name" value="FAD/NAD(P)-binding domain"/>
    <property type="match status" value="1"/>
</dbReference>
<proteinExistence type="predicted"/>
<keyword evidence="1" id="KW-0560">Oxidoreductase</keyword>
<evidence type="ECO:0000256" key="1">
    <source>
        <dbReference type="ARBA" id="ARBA00023002"/>
    </source>
</evidence>
<feature type="domain" description="FAD dependent oxidoreductase" evidence="2">
    <location>
        <begin position="147"/>
        <end position="575"/>
    </location>
</feature>
<reference evidence="3 4" key="1">
    <citation type="journal article" date="2015" name="Genome Announc.">
        <title>Genome Sequence of Mushroom Soft-Rot Pathogen Janthinobacterium agaricidamnosum.</title>
        <authorList>
            <person name="Graupner K."/>
            <person name="Lackner G."/>
            <person name="Hertweck C."/>
        </authorList>
    </citation>
    <scope>NUCLEOTIDE SEQUENCE [LARGE SCALE GENOMIC DNA]</scope>
    <source>
        <strain evidence="4">NBRC 102515 / DSM 9628</strain>
    </source>
</reference>
<dbReference type="GO" id="GO:0016491">
    <property type="term" value="F:oxidoreductase activity"/>
    <property type="evidence" value="ECO:0007669"/>
    <property type="project" value="UniProtKB-KW"/>
</dbReference>
<dbReference type="Pfam" id="PF01266">
    <property type="entry name" value="DAO"/>
    <property type="match status" value="1"/>
</dbReference>
<dbReference type="STRING" id="1349767.GJA_898"/>
<dbReference type="PANTHER" id="PTHR13847">
    <property type="entry name" value="SARCOSINE DEHYDROGENASE-RELATED"/>
    <property type="match status" value="1"/>
</dbReference>